<accession>A0A7G2CPX4</accession>
<feature type="region of interest" description="Disordered" evidence="7">
    <location>
        <begin position="560"/>
        <end position="591"/>
    </location>
</feature>
<dbReference type="Proteomes" id="UP000515908">
    <property type="component" value="Chromosome 19"/>
</dbReference>
<protein>
    <submittedName>
        <fullName evidence="9">Microtubule binding/Kinesin motor domain containing protein, putative</fullName>
    </submittedName>
</protein>
<evidence type="ECO:0000313" key="10">
    <source>
        <dbReference type="Proteomes" id="UP000515908"/>
    </source>
</evidence>
<dbReference type="Gene3D" id="3.40.850.10">
    <property type="entry name" value="Kinesin motor domain"/>
    <property type="match status" value="1"/>
</dbReference>
<dbReference type="GO" id="GO:0008017">
    <property type="term" value="F:microtubule binding"/>
    <property type="evidence" value="ECO:0007669"/>
    <property type="project" value="InterPro"/>
</dbReference>
<dbReference type="GO" id="GO:0007018">
    <property type="term" value="P:microtubule-based movement"/>
    <property type="evidence" value="ECO:0007669"/>
    <property type="project" value="InterPro"/>
</dbReference>
<feature type="domain" description="Kinesin motor" evidence="8">
    <location>
        <begin position="1"/>
        <end position="408"/>
    </location>
</feature>
<organism evidence="9 10">
    <name type="scientific">Angomonas deanei</name>
    <dbReference type="NCBI Taxonomy" id="59799"/>
    <lineage>
        <taxon>Eukaryota</taxon>
        <taxon>Discoba</taxon>
        <taxon>Euglenozoa</taxon>
        <taxon>Kinetoplastea</taxon>
        <taxon>Metakinetoplastina</taxon>
        <taxon>Trypanosomatida</taxon>
        <taxon>Trypanosomatidae</taxon>
        <taxon>Strigomonadinae</taxon>
        <taxon>Angomonas</taxon>
    </lineage>
</organism>
<keyword evidence="4 5" id="KW-0505">Motor protein</keyword>
<gene>
    <name evidence="9" type="ORF">ADEAN_000853900</name>
</gene>
<feature type="coiled-coil region" evidence="6">
    <location>
        <begin position="839"/>
        <end position="873"/>
    </location>
</feature>
<evidence type="ECO:0000256" key="5">
    <source>
        <dbReference type="PROSITE-ProRule" id="PRU00283"/>
    </source>
</evidence>
<dbReference type="InterPro" id="IPR036961">
    <property type="entry name" value="Kinesin_motor_dom_sf"/>
</dbReference>
<evidence type="ECO:0000259" key="8">
    <source>
        <dbReference type="PROSITE" id="PS50067"/>
    </source>
</evidence>
<evidence type="ECO:0000313" key="9">
    <source>
        <dbReference type="EMBL" id="CAD2221014.1"/>
    </source>
</evidence>
<keyword evidence="3 6" id="KW-0175">Coiled coil</keyword>
<dbReference type="EMBL" id="LR877163">
    <property type="protein sequence ID" value="CAD2221014.1"/>
    <property type="molecule type" value="Genomic_DNA"/>
</dbReference>
<evidence type="ECO:0000256" key="1">
    <source>
        <dbReference type="ARBA" id="ARBA00022741"/>
    </source>
</evidence>
<dbReference type="SMART" id="SM00129">
    <property type="entry name" value="KISc"/>
    <property type="match status" value="1"/>
</dbReference>
<dbReference type="InterPro" id="IPR019821">
    <property type="entry name" value="Kinesin_motor_CS"/>
</dbReference>
<reference evidence="9 10" key="1">
    <citation type="submission" date="2020-08" db="EMBL/GenBank/DDBJ databases">
        <authorList>
            <person name="Newling K."/>
            <person name="Davey J."/>
            <person name="Forrester S."/>
        </authorList>
    </citation>
    <scope>NUCLEOTIDE SEQUENCE [LARGE SCALE GENOMIC DNA]</scope>
    <source>
        <strain evidence="10">Crithidia deanei Carvalho (ATCC PRA-265)</strain>
    </source>
</reference>
<feature type="compositionally biased region" description="Low complexity" evidence="7">
    <location>
        <begin position="56"/>
        <end position="76"/>
    </location>
</feature>
<evidence type="ECO:0000256" key="2">
    <source>
        <dbReference type="ARBA" id="ARBA00022840"/>
    </source>
</evidence>
<dbReference type="OrthoDB" id="272627at2759"/>
<dbReference type="PROSITE" id="PS00411">
    <property type="entry name" value="KINESIN_MOTOR_1"/>
    <property type="match status" value="1"/>
</dbReference>
<feature type="coiled-coil region" evidence="6">
    <location>
        <begin position="421"/>
        <end position="448"/>
    </location>
</feature>
<dbReference type="SUPFAM" id="SSF52540">
    <property type="entry name" value="P-loop containing nucleoside triphosphate hydrolases"/>
    <property type="match status" value="1"/>
</dbReference>
<evidence type="ECO:0000256" key="7">
    <source>
        <dbReference type="SAM" id="MobiDB-lite"/>
    </source>
</evidence>
<keyword evidence="1 5" id="KW-0547">Nucleotide-binding</keyword>
<feature type="region of interest" description="Disordered" evidence="7">
    <location>
        <begin position="1264"/>
        <end position="1288"/>
    </location>
</feature>
<evidence type="ECO:0000256" key="3">
    <source>
        <dbReference type="ARBA" id="ARBA00023054"/>
    </source>
</evidence>
<dbReference type="PRINTS" id="PR00380">
    <property type="entry name" value="KINESINHEAVY"/>
</dbReference>
<feature type="region of interest" description="Disordered" evidence="7">
    <location>
        <begin position="878"/>
        <end position="959"/>
    </location>
</feature>
<feature type="coiled-coil region" evidence="6">
    <location>
        <begin position="730"/>
        <end position="757"/>
    </location>
</feature>
<comment type="similarity">
    <text evidence="5">Belongs to the TRAFAC class myosin-kinesin ATPase superfamily. Kinesin family.</text>
</comment>
<dbReference type="GO" id="GO:0003777">
    <property type="term" value="F:microtubule motor activity"/>
    <property type="evidence" value="ECO:0007669"/>
    <property type="project" value="InterPro"/>
</dbReference>
<dbReference type="PANTHER" id="PTHR47968:SF75">
    <property type="entry name" value="CENTROMERE-ASSOCIATED PROTEIN E"/>
    <property type="match status" value="1"/>
</dbReference>
<keyword evidence="10" id="KW-1185">Reference proteome</keyword>
<name>A0A7G2CPX4_9TRYP</name>
<dbReference type="VEuPathDB" id="TriTrypDB:ADEAN_000853900"/>
<dbReference type="GO" id="GO:0005524">
    <property type="term" value="F:ATP binding"/>
    <property type="evidence" value="ECO:0007669"/>
    <property type="project" value="UniProtKB-UniRule"/>
</dbReference>
<keyword evidence="2 5" id="KW-0067">ATP-binding</keyword>
<evidence type="ECO:0000256" key="6">
    <source>
        <dbReference type="SAM" id="Coils"/>
    </source>
</evidence>
<feature type="region of interest" description="Disordered" evidence="7">
    <location>
        <begin position="56"/>
        <end position="79"/>
    </location>
</feature>
<dbReference type="InterPro" id="IPR027417">
    <property type="entry name" value="P-loop_NTPase"/>
</dbReference>
<feature type="compositionally biased region" description="Polar residues" evidence="7">
    <location>
        <begin position="902"/>
        <end position="921"/>
    </location>
</feature>
<sequence>MTPPASVNPKKALKEAQRIVVSSIENIIIMHDPKAVDCAATVAKDASNVVQVLTTRAGKGSRTSSGTRKSGRKSSTYQRGLTSTATANYYECDECVVSMDEASRLKMPLVKSSDFLQPPPYGSQEDIFRSTARHAVEAAVEGINSCVFAYGQTGSGKTYTLFGDTANLRHDPGVVIRTVEDLFAQLEAVKATYQGNSETDYSYTVSLSFFEIYQNEVHCLLSRQGPLHVQYKRDAGGKKETMIIHDLQQQVVTSPEKAYPLIELGLRRRQTGETGMNARSSRSHALVQLRVTQWKANRETRETVELHSTINLVDLAGSERQKTANTDGKSREEGIQINQSLATLARVINDIARGAKFVNYRDSLLTMVLKDNLGGNSKTFMIANISPIAFSFQESCATLTYAKDVRKIRNRPTVNKSFQTRANLVEINMRQKTEIERLKEQLEEVTRRAQNGDFALSSMNENGLLVDGISPIRGCALSESPQQRGKGYDALLAGGLGYEAVLSANAKGLTAPLMVSSHRRYKNIAGIGSTCVEDGLVRVTSLVHHSTRFSVADMLRQKREEDKVEKELSTPNADSPVAHDPMEANAPQEEEEDMLSKSGAFGYVEVEKVSQRACDQRVWVKFIAPNSEEGNDRLVDVQLNGKSLGSAHRELYHGDVIAVYLDGERAGGQTYQVVEDAEEADKENRDSRRPSVKADSADHSLVAFHFVDLNCLSRASASMNTATLGQLAVSVDVEDDMEQLKRDNAKLLDMVRNQAQTIDYQCQRESMSRLSSISGRQSPNPNPVDRCLALTPSEARQATAEAFRRMSVSPSIRGHSTLPADISEEEMRHRAEQSVSQRLESAMRENESLVKKNVRHNAELDELARRLAELDAGDVVVRRTVSSSSSEESSEEGDNREKEVSVSVSPSCARNKSIGNVSLSPENVGFSVTRVSSSSDDDEADNHHATTRAPTTELRPQEPPLPVLQVIESHAPKASSYIFLETAEGTRERFHGAFRERQQMDRISELERLVEELRAQIALLESRLRVSQDDTLEQQLLKEAAEAERDAALEELQALRGENTQLLNDVETLEAMLKGNEEALAAAMDMNEEEIAKRLALVYQKLKATQELARLWKRRCMRYIAKGYGTMDEVNADPQEFKKLDDIPWAEMRAGATAQIAKYRLGGKDYAGQLDGEQQKAVDEFEEATAQEALVAYESVLHDLEGENQRLQDTVKRYQDRLRELQDLLDRLKAERDRLEVEAADGAVSEEEKKRLQKLLKENERQLNEARDNLHRTQGDLDNAVKESDNNKRKAVKNNKLLLAELRAQNEALEREKHQLQVNLTGKDDELRNLINYMEGNEMLDKDGTLQDYHLRNRIEDLITEAMGQCSAPSGYSAFPADFEFSEEMIALIRICLRIMMDRMKIELYVLNKQNVHRLSLLIPSIQIRPEVQFHTFMHDLRGVVIEVAGGRQQRIGGKWSIEEPDVLSDLVDHRRRRASNALSGLLVWYDHWDLSPKNEHICYMELIRNSDRIMQMARLVRQESLLNTNATSTLLIPIPGKNGASDTSMMEMTNTARRKDSSSVLESRKILNRLSANSKRGQLAQAVSPTKDESQLEAEFNNKNNDNPFKAVRHRPRALAADALLPYRPALSMCPAGRAVPSLNLCRALTP</sequence>
<proteinExistence type="inferred from homology"/>
<evidence type="ECO:0000256" key="4">
    <source>
        <dbReference type="ARBA" id="ARBA00023175"/>
    </source>
</evidence>
<feature type="binding site" evidence="5">
    <location>
        <begin position="151"/>
        <end position="158"/>
    </location>
    <ligand>
        <name>ATP</name>
        <dbReference type="ChEBI" id="CHEBI:30616"/>
    </ligand>
</feature>
<dbReference type="PANTHER" id="PTHR47968">
    <property type="entry name" value="CENTROMERE PROTEIN E"/>
    <property type="match status" value="1"/>
</dbReference>
<feature type="coiled-coil region" evidence="6">
    <location>
        <begin position="996"/>
        <end position="1079"/>
    </location>
</feature>
<dbReference type="Pfam" id="PF00225">
    <property type="entry name" value="Kinesin"/>
    <property type="match status" value="1"/>
</dbReference>
<dbReference type="InterPro" id="IPR001752">
    <property type="entry name" value="Kinesin_motor_dom"/>
</dbReference>
<dbReference type="InterPro" id="IPR027640">
    <property type="entry name" value="Kinesin-like_fam"/>
</dbReference>
<dbReference type="PROSITE" id="PS50067">
    <property type="entry name" value="KINESIN_MOTOR_2"/>
    <property type="match status" value="1"/>
</dbReference>